<feature type="region of interest" description="Disordered" evidence="1">
    <location>
        <begin position="94"/>
        <end position="117"/>
    </location>
</feature>
<dbReference type="EMBL" id="CAMAPF010000928">
    <property type="protein sequence ID" value="CAH9122892.1"/>
    <property type="molecule type" value="Genomic_DNA"/>
</dbReference>
<keyword evidence="5" id="KW-1185">Reference proteome</keyword>
<evidence type="ECO:0000313" key="2">
    <source>
        <dbReference type="EMBL" id="CAH9085573.1"/>
    </source>
</evidence>
<accession>A0AAV0ELA7</accession>
<organism evidence="4 5">
    <name type="scientific">Cuscuta epithymum</name>
    <dbReference type="NCBI Taxonomy" id="186058"/>
    <lineage>
        <taxon>Eukaryota</taxon>
        <taxon>Viridiplantae</taxon>
        <taxon>Streptophyta</taxon>
        <taxon>Embryophyta</taxon>
        <taxon>Tracheophyta</taxon>
        <taxon>Spermatophyta</taxon>
        <taxon>Magnoliopsida</taxon>
        <taxon>eudicotyledons</taxon>
        <taxon>Gunneridae</taxon>
        <taxon>Pentapetalae</taxon>
        <taxon>asterids</taxon>
        <taxon>lamiids</taxon>
        <taxon>Solanales</taxon>
        <taxon>Convolvulaceae</taxon>
        <taxon>Cuscuteae</taxon>
        <taxon>Cuscuta</taxon>
        <taxon>Cuscuta subgen. Cuscuta</taxon>
    </lineage>
</organism>
<sequence length="117" mass="13637">MDGVSVKAVENHEREPCKENVREEVVHDVSAKDSKLKYKRGCDRGHMACVENFWEEAWKYRDVDVILFNLDPDNDDLLDKDETMELLEASLLEMEEEEEMEQRAKLTKCGSSEKVEV</sequence>
<protein>
    <recommendedName>
        <fullName evidence="6">EF-hand domain-containing protein</fullName>
    </recommendedName>
</protein>
<dbReference type="AlphaFoldDB" id="A0AAV0ELA7"/>
<gene>
    <name evidence="3" type="ORF">CEPIT_LOCUS22169</name>
    <name evidence="4" type="ORF">CEPIT_LOCUS24803</name>
    <name evidence="2" type="ORF">CEPIT_LOCUS9378</name>
</gene>
<dbReference type="EMBL" id="CAMAPF010000051">
    <property type="protein sequence ID" value="CAH9085573.1"/>
    <property type="molecule type" value="Genomic_DNA"/>
</dbReference>
<proteinExistence type="predicted"/>
<evidence type="ECO:0000313" key="5">
    <source>
        <dbReference type="Proteomes" id="UP001152523"/>
    </source>
</evidence>
<evidence type="ECO:0000313" key="4">
    <source>
        <dbReference type="EMBL" id="CAH9122892.1"/>
    </source>
</evidence>
<reference evidence="4" key="1">
    <citation type="submission" date="2022-07" db="EMBL/GenBank/DDBJ databases">
        <authorList>
            <person name="Macas J."/>
            <person name="Novak P."/>
            <person name="Neumann P."/>
        </authorList>
    </citation>
    <scope>NUCLEOTIDE SEQUENCE</scope>
</reference>
<name>A0AAV0ELA7_9ASTE</name>
<comment type="caution">
    <text evidence="4">The sequence shown here is derived from an EMBL/GenBank/DDBJ whole genome shotgun (WGS) entry which is preliminary data.</text>
</comment>
<evidence type="ECO:0008006" key="6">
    <source>
        <dbReference type="Google" id="ProtNLM"/>
    </source>
</evidence>
<dbReference type="EMBL" id="CAMAPF010000739">
    <property type="protein sequence ID" value="CAH9118187.1"/>
    <property type="molecule type" value="Genomic_DNA"/>
</dbReference>
<evidence type="ECO:0000313" key="3">
    <source>
        <dbReference type="EMBL" id="CAH9118187.1"/>
    </source>
</evidence>
<evidence type="ECO:0000256" key="1">
    <source>
        <dbReference type="SAM" id="MobiDB-lite"/>
    </source>
</evidence>
<dbReference type="Proteomes" id="UP001152523">
    <property type="component" value="Unassembled WGS sequence"/>
</dbReference>